<dbReference type="InterPro" id="IPR019428">
    <property type="entry name" value="7TM_GPCR_serpentine_rcpt_Str"/>
</dbReference>
<feature type="transmembrane region" description="Helical" evidence="1">
    <location>
        <begin position="52"/>
        <end position="77"/>
    </location>
</feature>
<protein>
    <submittedName>
        <fullName evidence="2">Uncharacterized protein</fullName>
    </submittedName>
</protein>
<keyword evidence="1" id="KW-0812">Transmembrane</keyword>
<keyword evidence="1" id="KW-1133">Transmembrane helix</keyword>
<accession>A0AAE9D3Y2</accession>
<feature type="transmembrane region" description="Helical" evidence="1">
    <location>
        <begin position="139"/>
        <end position="159"/>
    </location>
</feature>
<feature type="transmembrane region" description="Helical" evidence="1">
    <location>
        <begin position="20"/>
        <end position="40"/>
    </location>
</feature>
<name>A0AAE9D3Y2_CAEBR</name>
<dbReference type="PANTHER" id="PTHR47758:SF2">
    <property type="entry name" value="SERPENTINE RECEPTOR, CLASS M"/>
    <property type="match status" value="1"/>
</dbReference>
<dbReference type="AlphaFoldDB" id="A0AAE9D3Y2"/>
<proteinExistence type="predicted"/>
<evidence type="ECO:0000313" key="2">
    <source>
        <dbReference type="EMBL" id="ULT94273.1"/>
    </source>
</evidence>
<evidence type="ECO:0000256" key="1">
    <source>
        <dbReference type="SAM" id="Phobius"/>
    </source>
</evidence>
<feature type="transmembrane region" description="Helical" evidence="1">
    <location>
        <begin position="291"/>
        <end position="312"/>
    </location>
</feature>
<keyword evidence="1" id="KW-0472">Membrane</keyword>
<feature type="transmembrane region" description="Helical" evidence="1">
    <location>
        <begin position="251"/>
        <end position="279"/>
    </location>
</feature>
<dbReference type="PANTHER" id="PTHR47758">
    <property type="entry name" value="SERPENTINE RECEPTOR, CLASS M-RELATED"/>
    <property type="match status" value="1"/>
</dbReference>
<dbReference type="SUPFAM" id="SSF81321">
    <property type="entry name" value="Family A G protein-coupled receptor-like"/>
    <property type="match status" value="1"/>
</dbReference>
<dbReference type="EMBL" id="CP090894">
    <property type="protein sequence ID" value="ULT94273.1"/>
    <property type="molecule type" value="Genomic_DNA"/>
</dbReference>
<dbReference type="Proteomes" id="UP000827892">
    <property type="component" value="Chromosome IV"/>
</dbReference>
<evidence type="ECO:0000313" key="3">
    <source>
        <dbReference type="Proteomes" id="UP000827892"/>
    </source>
</evidence>
<reference evidence="2 3" key="1">
    <citation type="submission" date="2022-05" db="EMBL/GenBank/DDBJ databases">
        <title>Chromosome-level reference genomes for two strains of Caenorhabditis briggsae: an improved platform for comparative genomics.</title>
        <authorList>
            <person name="Stevens L."/>
            <person name="Andersen E.C."/>
        </authorList>
    </citation>
    <scope>NUCLEOTIDE SEQUENCE [LARGE SCALE GENOMIC DNA]</scope>
    <source>
        <strain evidence="2">QX1410_ONT</strain>
        <tissue evidence="2">Whole-organism</tissue>
    </source>
</reference>
<sequence length="348" mass="39494">MSTMTPLTYQSFNGTFFDDVNSYISGIISLVFNSLLIYAISKIKTYTKSVRFSMYSMALLRLAFSITIVLTCPAIIYSKNIKSLYIIKNGYNSPTPLGNTFLSFFVAFIVMSCNGPAVQYLQVANLLSKSSHKELSKTISIMPIVVVITSLILIFFGYIPPFYEIHISSFLLEKLAEQGNTAFLIITVQLTFDSSDENYPFQLFSQICTLFILIIMFISILIVGICYFYIRKQMKIRFSISSVSTKSQEQLNMALLLQFILPFITIHIPFYIIVILPFFGIAGRILADRFLYLFCWCPAINPILVIVMVKNIQDQLVPRKMSKKSTTTNTKISGVTSKSKSVRVFHLE</sequence>
<dbReference type="Pfam" id="PF10326">
    <property type="entry name" value="7TM_GPCR_Str"/>
    <property type="match status" value="1"/>
</dbReference>
<feature type="transmembrane region" description="Helical" evidence="1">
    <location>
        <begin position="97"/>
        <end position="118"/>
    </location>
</feature>
<dbReference type="Gene3D" id="1.20.1070.10">
    <property type="entry name" value="Rhodopsin 7-helix transmembrane proteins"/>
    <property type="match status" value="1"/>
</dbReference>
<organism evidence="2 3">
    <name type="scientific">Caenorhabditis briggsae</name>
    <dbReference type="NCBI Taxonomy" id="6238"/>
    <lineage>
        <taxon>Eukaryota</taxon>
        <taxon>Metazoa</taxon>
        <taxon>Ecdysozoa</taxon>
        <taxon>Nematoda</taxon>
        <taxon>Chromadorea</taxon>
        <taxon>Rhabditida</taxon>
        <taxon>Rhabditina</taxon>
        <taxon>Rhabditomorpha</taxon>
        <taxon>Rhabditoidea</taxon>
        <taxon>Rhabditidae</taxon>
        <taxon>Peloderinae</taxon>
        <taxon>Caenorhabditis</taxon>
    </lineage>
</organism>
<feature type="transmembrane region" description="Helical" evidence="1">
    <location>
        <begin position="203"/>
        <end position="230"/>
    </location>
</feature>
<gene>
    <name evidence="2" type="ORF">L3Y34_003622</name>
</gene>